<reference evidence="1 2" key="1">
    <citation type="submission" date="2021-03" db="EMBL/GenBank/DDBJ databases">
        <authorList>
            <person name="King G.J."/>
            <person name="Bancroft I."/>
            <person name="Baten A."/>
            <person name="Bloomfield J."/>
            <person name="Borpatragohain P."/>
            <person name="He Z."/>
            <person name="Irish N."/>
            <person name="Irwin J."/>
            <person name="Liu K."/>
            <person name="Mauleon R.P."/>
            <person name="Moore J."/>
            <person name="Morris R."/>
            <person name="Ostergaard L."/>
            <person name="Wang B."/>
            <person name="Wells R."/>
        </authorList>
    </citation>
    <scope>NUCLEOTIDE SEQUENCE [LARGE SCALE GENOMIC DNA]</scope>
    <source>
        <strain evidence="1">R-o-18</strain>
        <tissue evidence="1">Leaf</tissue>
    </source>
</reference>
<keyword evidence="2" id="KW-1185">Reference proteome</keyword>
<dbReference type="EMBL" id="JADBGQ010000053">
    <property type="protein sequence ID" value="KAG5374003.1"/>
    <property type="molecule type" value="Genomic_DNA"/>
</dbReference>
<protein>
    <submittedName>
        <fullName evidence="1">Uncharacterized protein</fullName>
    </submittedName>
</protein>
<evidence type="ECO:0000313" key="2">
    <source>
        <dbReference type="Proteomes" id="UP000823674"/>
    </source>
</evidence>
<proteinExistence type="predicted"/>
<accession>A0ABQ7KHQ3</accession>
<evidence type="ECO:0000313" key="1">
    <source>
        <dbReference type="EMBL" id="KAG5374003.1"/>
    </source>
</evidence>
<name>A0ABQ7KHQ3_BRACM</name>
<sequence length="66" mass="7605">MATSGEPKDGNDTRYPGSYYLTWQTCQKNALGGRGFWRLLEEGRPTKKGLFIGEYGHKKWWFGMLS</sequence>
<dbReference type="Proteomes" id="UP000823674">
    <property type="component" value="Unassembled WGS sequence"/>
</dbReference>
<gene>
    <name evidence="1" type="primary">SC184g500040.1_BraROA</name>
    <name evidence="1" type="ORF">IGI04_042673</name>
</gene>
<organism evidence="1 2">
    <name type="scientific">Brassica rapa subsp. trilocularis</name>
    <dbReference type="NCBI Taxonomy" id="1813537"/>
    <lineage>
        <taxon>Eukaryota</taxon>
        <taxon>Viridiplantae</taxon>
        <taxon>Streptophyta</taxon>
        <taxon>Embryophyta</taxon>
        <taxon>Tracheophyta</taxon>
        <taxon>Spermatophyta</taxon>
        <taxon>Magnoliopsida</taxon>
        <taxon>eudicotyledons</taxon>
        <taxon>Gunneridae</taxon>
        <taxon>Pentapetalae</taxon>
        <taxon>rosids</taxon>
        <taxon>malvids</taxon>
        <taxon>Brassicales</taxon>
        <taxon>Brassicaceae</taxon>
        <taxon>Brassiceae</taxon>
        <taxon>Brassica</taxon>
    </lineage>
</organism>
<comment type="caution">
    <text evidence="1">The sequence shown here is derived from an EMBL/GenBank/DDBJ whole genome shotgun (WGS) entry which is preliminary data.</text>
</comment>